<feature type="region of interest" description="Disordered" evidence="1">
    <location>
        <begin position="683"/>
        <end position="715"/>
    </location>
</feature>
<gene>
    <name evidence="2" type="ORF">JKP88DRAFT_249689</name>
</gene>
<organism evidence="2 3">
    <name type="scientific">Tribonema minus</name>
    <dbReference type="NCBI Taxonomy" id="303371"/>
    <lineage>
        <taxon>Eukaryota</taxon>
        <taxon>Sar</taxon>
        <taxon>Stramenopiles</taxon>
        <taxon>Ochrophyta</taxon>
        <taxon>PX clade</taxon>
        <taxon>Xanthophyceae</taxon>
        <taxon>Tribonematales</taxon>
        <taxon>Tribonemataceae</taxon>
        <taxon>Tribonema</taxon>
    </lineage>
</organism>
<accession>A0A835YT87</accession>
<reference evidence="2" key="1">
    <citation type="submission" date="2021-02" db="EMBL/GenBank/DDBJ databases">
        <title>First Annotated Genome of the Yellow-green Alga Tribonema minus.</title>
        <authorList>
            <person name="Mahan K.M."/>
        </authorList>
    </citation>
    <scope>NUCLEOTIDE SEQUENCE</scope>
    <source>
        <strain evidence="2">UTEX B ZZ1240</strain>
    </source>
</reference>
<evidence type="ECO:0000256" key="1">
    <source>
        <dbReference type="SAM" id="MobiDB-lite"/>
    </source>
</evidence>
<proteinExistence type="predicted"/>
<protein>
    <submittedName>
        <fullName evidence="2">Uncharacterized protein</fullName>
    </submittedName>
</protein>
<evidence type="ECO:0000313" key="3">
    <source>
        <dbReference type="Proteomes" id="UP000664859"/>
    </source>
</evidence>
<sequence>MVATLEPRNEASGDVFELGVAESTVIEDYNGLELVVWTVRDCHDDGRITLTRGGGSTAQGRPRPDRQLEAVEVDVGFHQGLLALFSPQLGELTLMYSRGSDGEKPTPRIVQVIDYRESASQPLLHADDHVSVWNPLGHNGHGSEYGVSAWRLAPLRLPARTRVVALVPANGPDGGGPLMAVVAMLATWCDAQLHLPESRTGAFRIQVRPIFNGQPSAHVVSVKWTHVRLIDMAVTTYCSLPPMETSRPAYAVNPRDLRSWAQPLVYFCTDDSMHSYPQAVRPLRSCSSKLAFSKRSLNASKLACCNGGSADLCGDGTAVVAGLPFGRHGVCVTTVRDSSSTSSAVTHAGAQGRKGILTAFDGTSVSTDPRTASCSPSSSSCHSTTRLSGNGSAFVPHNSAGTGTGDGDSTVLNGSDGVAEQCSTSCNNIREASVLGSDGSACVRHESAGTGDGVPTVLNCVRHESAASVLSSDGSACARLECSTSCNNIGDREASVLSSDGSACARHESAGTGDGYSTVLNGGDSIAEQCSTSCNNVGDREASVLSSDGSACVRHESAGTGDGDPTVLNGSDGVAEQCSASCNNICEAAVLSSVGSTFVPRNLEGSDVDLAPAPCDVRPAAGVPHSVCREDICAALAASVDICSVLTDPTGDSDTGKEARPGVDCDGIGGGIAGASISMASPVATTASDANSSRPDEEDSTAVLNSSSETHAAPTALRRCTVDPSCLSNNGDAGIQHAAEGSGHVMATDDHGSGTALTAATEPSAADAPPSTSVAKAPSARSSGARYCSRQ</sequence>
<comment type="caution">
    <text evidence="2">The sequence shown here is derived from an EMBL/GenBank/DDBJ whole genome shotgun (WGS) entry which is preliminary data.</text>
</comment>
<evidence type="ECO:0000313" key="2">
    <source>
        <dbReference type="EMBL" id="KAG5176133.1"/>
    </source>
</evidence>
<dbReference type="EMBL" id="JAFCMP010000540">
    <property type="protein sequence ID" value="KAG5176133.1"/>
    <property type="molecule type" value="Genomic_DNA"/>
</dbReference>
<feature type="compositionally biased region" description="Polar residues" evidence="1">
    <location>
        <begin position="683"/>
        <end position="693"/>
    </location>
</feature>
<name>A0A835YT87_9STRA</name>
<feature type="region of interest" description="Disordered" evidence="1">
    <location>
        <begin position="744"/>
        <end position="791"/>
    </location>
</feature>
<dbReference type="Proteomes" id="UP000664859">
    <property type="component" value="Unassembled WGS sequence"/>
</dbReference>
<dbReference type="AlphaFoldDB" id="A0A835YT87"/>
<keyword evidence="3" id="KW-1185">Reference proteome</keyword>